<dbReference type="AlphaFoldDB" id="A0A926HQE4"/>
<sequence length="146" mass="16053">MSIFQNHLLIAAVLGWFFAQSIKFFLTWFQERRIDWTRIMGAGGMPSSHSSFVCALATSAGLNCGFASAAFAISTAFALIVMHDAQGVRQDAGKQAAVLNEIMDYFEEHLGWKDQKLRELIGHTPFQVIAGAVLGVAVSIIYQQLI</sequence>
<feature type="transmembrane region" description="Helical" evidence="1">
    <location>
        <begin position="50"/>
        <end position="81"/>
    </location>
</feature>
<feature type="transmembrane region" description="Helical" evidence="1">
    <location>
        <begin position="120"/>
        <end position="142"/>
    </location>
</feature>
<keyword evidence="1" id="KW-0812">Transmembrane</keyword>
<accession>A0A926HQE4</accession>
<evidence type="ECO:0000256" key="1">
    <source>
        <dbReference type="SAM" id="Phobius"/>
    </source>
</evidence>
<proteinExistence type="predicted"/>
<keyword evidence="3" id="KW-1185">Reference proteome</keyword>
<keyword evidence="1" id="KW-0472">Membrane</keyword>
<evidence type="ECO:0000313" key="3">
    <source>
        <dbReference type="Proteomes" id="UP000623172"/>
    </source>
</evidence>
<dbReference type="RefSeq" id="WP_249315286.1">
    <property type="nucleotide sequence ID" value="NZ_JACRSR010000001.1"/>
</dbReference>
<keyword evidence="1" id="KW-1133">Transmembrane helix</keyword>
<dbReference type="EMBL" id="JACRSR010000001">
    <property type="protein sequence ID" value="MBC8531171.1"/>
    <property type="molecule type" value="Genomic_DNA"/>
</dbReference>
<dbReference type="PANTHER" id="PTHR31446">
    <property type="entry name" value="ACID PHOSPHATASE/VANADIUM-DEPENDENT HALOPEROXIDASE-RELATED PROTEIN"/>
    <property type="match status" value="1"/>
</dbReference>
<feature type="transmembrane region" description="Helical" evidence="1">
    <location>
        <begin position="6"/>
        <end position="29"/>
    </location>
</feature>
<dbReference type="InterPro" id="IPR003832">
    <property type="entry name" value="DUF212"/>
</dbReference>
<comment type="caution">
    <text evidence="2">The sequence shown here is derived from an EMBL/GenBank/DDBJ whole genome shotgun (WGS) entry which is preliminary data.</text>
</comment>
<protein>
    <submittedName>
        <fullName evidence="2">Divergent PAP2 family protein</fullName>
    </submittedName>
</protein>
<evidence type="ECO:0000313" key="2">
    <source>
        <dbReference type="EMBL" id="MBC8531171.1"/>
    </source>
</evidence>
<organism evidence="2 3">
    <name type="scientific">Gehongia tenuis</name>
    <dbReference type="NCBI Taxonomy" id="2763655"/>
    <lineage>
        <taxon>Bacteria</taxon>
        <taxon>Bacillati</taxon>
        <taxon>Bacillota</taxon>
        <taxon>Clostridia</taxon>
        <taxon>Christensenellales</taxon>
        <taxon>Christensenellaceae</taxon>
        <taxon>Gehongia</taxon>
    </lineage>
</organism>
<dbReference type="PANTHER" id="PTHR31446:SF29">
    <property type="entry name" value="ACID PHOSPHATASE_VANADIUM-DEPENDENT HALOPEROXIDASE-RELATED PROTEIN"/>
    <property type="match status" value="1"/>
</dbReference>
<dbReference type="Pfam" id="PF02681">
    <property type="entry name" value="DUF212"/>
    <property type="match status" value="1"/>
</dbReference>
<gene>
    <name evidence="2" type="ORF">H8696_04830</name>
</gene>
<name>A0A926HQE4_9FIRM</name>
<dbReference type="Proteomes" id="UP000623172">
    <property type="component" value="Unassembled WGS sequence"/>
</dbReference>
<reference evidence="2" key="1">
    <citation type="submission" date="2020-08" db="EMBL/GenBank/DDBJ databases">
        <title>Genome public.</title>
        <authorList>
            <person name="Liu C."/>
            <person name="Sun Q."/>
        </authorList>
    </citation>
    <scope>NUCLEOTIDE SEQUENCE</scope>
    <source>
        <strain evidence="2">NSJ-53</strain>
    </source>
</reference>